<accession>A0AAV7USS4</accession>
<reference evidence="2" key="1">
    <citation type="journal article" date="2022" name="bioRxiv">
        <title>Sequencing and chromosome-scale assembly of the giantPleurodeles waltlgenome.</title>
        <authorList>
            <person name="Brown T."/>
            <person name="Elewa A."/>
            <person name="Iarovenko S."/>
            <person name="Subramanian E."/>
            <person name="Araus A.J."/>
            <person name="Petzold A."/>
            <person name="Susuki M."/>
            <person name="Suzuki K.-i.T."/>
            <person name="Hayashi T."/>
            <person name="Toyoda A."/>
            <person name="Oliveira C."/>
            <person name="Osipova E."/>
            <person name="Leigh N.D."/>
            <person name="Simon A."/>
            <person name="Yun M.H."/>
        </authorList>
    </citation>
    <scope>NUCLEOTIDE SEQUENCE</scope>
    <source>
        <strain evidence="2">20211129_DDA</strain>
        <tissue evidence="2">Liver</tissue>
    </source>
</reference>
<organism evidence="2 3">
    <name type="scientific">Pleurodeles waltl</name>
    <name type="common">Iberian ribbed newt</name>
    <dbReference type="NCBI Taxonomy" id="8319"/>
    <lineage>
        <taxon>Eukaryota</taxon>
        <taxon>Metazoa</taxon>
        <taxon>Chordata</taxon>
        <taxon>Craniata</taxon>
        <taxon>Vertebrata</taxon>
        <taxon>Euteleostomi</taxon>
        <taxon>Amphibia</taxon>
        <taxon>Batrachia</taxon>
        <taxon>Caudata</taxon>
        <taxon>Salamandroidea</taxon>
        <taxon>Salamandridae</taxon>
        <taxon>Pleurodelinae</taxon>
        <taxon>Pleurodeles</taxon>
    </lineage>
</organism>
<comment type="caution">
    <text evidence="2">The sequence shown here is derived from an EMBL/GenBank/DDBJ whole genome shotgun (WGS) entry which is preliminary data.</text>
</comment>
<gene>
    <name evidence="2" type="ORF">NDU88_000321</name>
</gene>
<evidence type="ECO:0000313" key="2">
    <source>
        <dbReference type="EMBL" id="KAJ1191004.1"/>
    </source>
</evidence>
<dbReference type="Proteomes" id="UP001066276">
    <property type="component" value="Chromosome 2_2"/>
</dbReference>
<evidence type="ECO:0000313" key="3">
    <source>
        <dbReference type="Proteomes" id="UP001066276"/>
    </source>
</evidence>
<sequence length="264" mass="29881">MRSCLRHLQPAFGTSVPVSAILVASRSSAILQAGFLKFRGFWGLIDTVSLRRVLSQSARLLQSLLTSHVSTLELCCSATKTLQTLRTTPNADTGVSPFILLKGRAPGTKLKRKWMGENGVDEGLIEKVNEKRISAQNKHKDEPRKTICVKMGDYVKIKSARIVQKGESKFSCPKKVIKICKNAVKLEDGNWWNKEKLSLARDVELLNNKSLKESTKVNQEARNDPRKDKNLEGPNKKECVTMDMRRRSSTRNRMLPRKFRDFVL</sequence>
<protein>
    <submittedName>
        <fullName evidence="2">Uncharacterized protein</fullName>
    </submittedName>
</protein>
<name>A0AAV7USS4_PLEWA</name>
<keyword evidence="3" id="KW-1185">Reference proteome</keyword>
<proteinExistence type="predicted"/>
<feature type="region of interest" description="Disordered" evidence="1">
    <location>
        <begin position="214"/>
        <end position="237"/>
    </location>
</feature>
<dbReference type="AlphaFoldDB" id="A0AAV7USS4"/>
<evidence type="ECO:0000256" key="1">
    <source>
        <dbReference type="SAM" id="MobiDB-lite"/>
    </source>
</evidence>
<dbReference type="EMBL" id="JANPWB010000004">
    <property type="protein sequence ID" value="KAJ1191004.1"/>
    <property type="molecule type" value="Genomic_DNA"/>
</dbReference>